<sequence>MKNIILFALFLLCSISLKAQYQEGIIIFNNNTSKAGFIKTRANDSVKFKENDEDQTVVYDHKHIIGFDIDGLKYRYVRTNRTDPPSLYLEIESGKIVLYGLYMQGGTSSIGFGPGTNLQPVYVDQEPYTIYFMVINDRFVRIGTKLKKRHLKMLKDCPELVSKLEDGKMKKKRIPEAIEFYNDNCGD</sequence>
<feature type="signal peptide" evidence="1">
    <location>
        <begin position="1"/>
        <end position="21"/>
    </location>
</feature>
<dbReference type="EMBL" id="BBLG01000016">
    <property type="protein sequence ID" value="GAK77974.1"/>
    <property type="molecule type" value="Genomic_DNA"/>
</dbReference>
<name>A0A081DGC8_NONUL</name>
<dbReference type="AlphaFoldDB" id="A0A081DGC8"/>
<comment type="caution">
    <text evidence="2">The sequence shown here is derived from an EMBL/GenBank/DDBJ whole genome shotgun (WGS) entry which is preliminary data.</text>
</comment>
<organism evidence="2 3">
    <name type="scientific">Nonlabens ulvanivorans</name>
    <name type="common">Persicivirga ulvanivorans</name>
    <dbReference type="NCBI Taxonomy" id="906888"/>
    <lineage>
        <taxon>Bacteria</taxon>
        <taxon>Pseudomonadati</taxon>
        <taxon>Bacteroidota</taxon>
        <taxon>Flavobacteriia</taxon>
        <taxon>Flavobacteriales</taxon>
        <taxon>Flavobacteriaceae</taxon>
        <taxon>Nonlabens</taxon>
    </lineage>
</organism>
<proteinExistence type="predicted"/>
<evidence type="ECO:0000256" key="1">
    <source>
        <dbReference type="SAM" id="SignalP"/>
    </source>
</evidence>
<evidence type="ECO:0000313" key="2">
    <source>
        <dbReference type="EMBL" id="GAK77974.1"/>
    </source>
</evidence>
<reference evidence="2 3" key="1">
    <citation type="journal article" date="2014" name="Genome Announc.">
        <title>Draft Genome Sequences of Marine Flavobacterium Nonlabens Strains NR17, NR24, NR27, NR32, NR33, and Ara13.</title>
        <authorList>
            <person name="Nakanishi M."/>
            <person name="Meirelles P."/>
            <person name="Suzuki R."/>
            <person name="Takatani N."/>
            <person name="Mino S."/>
            <person name="Suda W."/>
            <person name="Oshima K."/>
            <person name="Hattori M."/>
            <person name="Ohkuma M."/>
            <person name="Hosokawa M."/>
            <person name="Miyashita K."/>
            <person name="Thompson F.L."/>
            <person name="Niwa A."/>
            <person name="Sawabe T."/>
            <person name="Sawabe T."/>
        </authorList>
    </citation>
    <scope>NUCLEOTIDE SEQUENCE [LARGE SCALE GENOMIC DNA]</scope>
    <source>
        <strain evidence="3">JCM19296</strain>
    </source>
</reference>
<gene>
    <name evidence="2" type="ORF">JCM19296_3583</name>
</gene>
<evidence type="ECO:0000313" key="3">
    <source>
        <dbReference type="Proteomes" id="UP000028980"/>
    </source>
</evidence>
<dbReference type="Proteomes" id="UP000028980">
    <property type="component" value="Unassembled WGS sequence"/>
</dbReference>
<feature type="chain" id="PRO_5001756828" evidence="1">
    <location>
        <begin position="22"/>
        <end position="187"/>
    </location>
</feature>
<protein>
    <submittedName>
        <fullName evidence="2">Uncharacterized protein</fullName>
    </submittedName>
</protein>
<accession>A0A081DGC8</accession>
<keyword evidence="1" id="KW-0732">Signal</keyword>